<organism evidence="1 2">
    <name type="scientific">Thioclava litoralis</name>
    <dbReference type="NCBI Taxonomy" id="3076557"/>
    <lineage>
        <taxon>Bacteria</taxon>
        <taxon>Pseudomonadati</taxon>
        <taxon>Pseudomonadota</taxon>
        <taxon>Alphaproteobacteria</taxon>
        <taxon>Rhodobacterales</taxon>
        <taxon>Paracoccaceae</taxon>
        <taxon>Thioclava</taxon>
    </lineage>
</organism>
<gene>
    <name evidence="1" type="ORF">RPE78_13860</name>
</gene>
<sequence length="194" mass="21659">MSYVHPATNRYFGRVQRYILADGERFATVIDDVGAPAYYPTALALSRRSHGHSSETMGAEAADLVHLGLWALRERIDLNARLEAGAYFDLVEIETLAEACGLKTEALRRITSPAVTEMRSGLTMTKADIVSNALKSRRLSTAARYFDFVGRMSKAHLPKRSLELAEHISARKDRRWSSAIRSCSDGGVHRPHHY</sequence>
<name>A0ABZ1E3M6_9RHOB</name>
<accession>A0ABZ1E3M6</accession>
<evidence type="ECO:0000313" key="1">
    <source>
        <dbReference type="EMBL" id="WRY35338.1"/>
    </source>
</evidence>
<geneLocation type="plasmid" evidence="1 2">
    <name>unnamed1</name>
</geneLocation>
<dbReference type="Proteomes" id="UP001623290">
    <property type="component" value="Plasmid unnamed1"/>
</dbReference>
<evidence type="ECO:0000313" key="2">
    <source>
        <dbReference type="Proteomes" id="UP001623290"/>
    </source>
</evidence>
<keyword evidence="2" id="KW-1185">Reference proteome</keyword>
<proteinExistence type="predicted"/>
<reference evidence="1 2" key="1">
    <citation type="submission" date="2023-09" db="EMBL/GenBank/DDBJ databases">
        <title>Thioclava shenzhenensis sp. nov., a multidrug resistant bacteria-antagonizing species isolated from coastal seawater.</title>
        <authorList>
            <person name="Long M."/>
        </authorList>
    </citation>
    <scope>NUCLEOTIDE SEQUENCE [LARGE SCALE GENOMIC DNA]</scope>
    <source>
        <strain evidence="1 2">FTW29</strain>
        <plasmid evidence="1 2">unnamed1</plasmid>
    </source>
</reference>
<keyword evidence="1" id="KW-0614">Plasmid</keyword>
<dbReference type="EMBL" id="CP135444">
    <property type="protein sequence ID" value="WRY35338.1"/>
    <property type="molecule type" value="Genomic_DNA"/>
</dbReference>
<dbReference type="RefSeq" id="WP_330647111.1">
    <property type="nucleotide sequence ID" value="NZ_CP135444.1"/>
</dbReference>
<protein>
    <submittedName>
        <fullName evidence="1">Uncharacterized protein</fullName>
    </submittedName>
</protein>